<dbReference type="EMBL" id="BMAO01031136">
    <property type="protein sequence ID" value="GFQ72666.1"/>
    <property type="molecule type" value="Genomic_DNA"/>
</dbReference>
<accession>A0A8X6KG13</accession>
<dbReference type="GO" id="GO:0003676">
    <property type="term" value="F:nucleic acid binding"/>
    <property type="evidence" value="ECO:0007669"/>
    <property type="project" value="InterPro"/>
</dbReference>
<dbReference type="AlphaFoldDB" id="A0A8X6KG13"/>
<dbReference type="GO" id="GO:0000166">
    <property type="term" value="F:nucleotide binding"/>
    <property type="evidence" value="ECO:0007669"/>
    <property type="project" value="InterPro"/>
</dbReference>
<keyword evidence="2" id="KW-1185">Reference proteome</keyword>
<dbReference type="PANTHER" id="PTHR31511:SF12">
    <property type="entry name" value="RHO TERMINATION FACTOR N-TERMINAL DOMAIN-CONTAINING PROTEIN"/>
    <property type="match status" value="1"/>
</dbReference>
<dbReference type="Proteomes" id="UP000887116">
    <property type="component" value="Unassembled WGS sequence"/>
</dbReference>
<proteinExistence type="predicted"/>
<gene>
    <name evidence="1" type="primary">AVEN_127203_1</name>
    <name evidence="1" type="ORF">TNCT_648591</name>
</gene>
<comment type="caution">
    <text evidence="1">The sequence shown here is derived from an EMBL/GenBank/DDBJ whole genome shotgun (WGS) entry which is preliminary data.</text>
</comment>
<name>A0A8X6KG13_TRICU</name>
<dbReference type="Gene3D" id="3.90.1600.10">
    <property type="entry name" value="Palm domain of DNA polymerase"/>
    <property type="match status" value="1"/>
</dbReference>
<dbReference type="PROSITE" id="PS00116">
    <property type="entry name" value="DNA_POLYMERASE_B"/>
    <property type="match status" value="1"/>
</dbReference>
<dbReference type="PANTHER" id="PTHR31511">
    <property type="entry name" value="PROTEIN CBG23764"/>
    <property type="match status" value="1"/>
</dbReference>
<reference evidence="1" key="1">
    <citation type="submission" date="2020-07" db="EMBL/GenBank/DDBJ databases">
        <title>Multicomponent nature underlies the extraordinary mechanical properties of spider dragline silk.</title>
        <authorList>
            <person name="Kono N."/>
            <person name="Nakamura H."/>
            <person name="Mori M."/>
            <person name="Yoshida Y."/>
            <person name="Ohtoshi R."/>
            <person name="Malay A.D."/>
            <person name="Moran D.A.P."/>
            <person name="Tomita M."/>
            <person name="Numata K."/>
            <person name="Arakawa K."/>
        </authorList>
    </citation>
    <scope>NUCLEOTIDE SEQUENCE</scope>
</reference>
<protein>
    <recommendedName>
        <fullName evidence="3">DNA-directed DNA polymerase</fullName>
    </recommendedName>
</protein>
<sequence length="574" mass="67296">MRSYRAIVDDEDPDSLHRDSRSYIFHVINSSVSLRLRLILCLNAIFKREIENEEVTQVFYFCSKAERILSRQKCMAYYNLDPCHFITAADLTWNAGLNFTKVELEIFTDAHMYLWIENNIRGGICYVGKRYSCSNNPFVPETFDPKREESYIIAVDANNLYGYTMTQSLPISNFKFLSESEIKNLNVLDLSAKDDIGYFLEVDLSCPSTLHDSHDFTLAPDHTEITFDMFSPYQKKLIKNHGLKLSKQNRKLTPCFYTKYNYEVHYLNLKFYLEKGLVLQKIHNDLRFRQEPWLKPYVSFNNNKRQSTKHAFEKDLFKLMNNAWFGKSLQNPRKRLQIEGAFTSKQCQKKLSSPLLENFEIINKEFSVFKMTKKNLCLDKPIYIGFTILELSKLHMYKLYYNYFKSFYQNKCSLLYTDTDSLYLEIRTSNVFTDLKTTFNSIMDLSNFPTDHELFSSQNKGVLGALKSETTSPIKGFIALKCKMYCLVYCDGAKKTAKGVKKEQVKRFTADLYKSVLNNQLFLRHQQQNITIKHHKIETVKQNKISLTPFYDKNFIQVDGISCLPHGHFYLAKH</sequence>
<dbReference type="InterPro" id="IPR017964">
    <property type="entry name" value="DNA-dir_DNA_pol_B_CS"/>
</dbReference>
<evidence type="ECO:0008006" key="3">
    <source>
        <dbReference type="Google" id="ProtNLM"/>
    </source>
</evidence>
<dbReference type="InterPro" id="IPR023211">
    <property type="entry name" value="DNA_pol_palm_dom_sf"/>
</dbReference>
<evidence type="ECO:0000313" key="2">
    <source>
        <dbReference type="Proteomes" id="UP000887116"/>
    </source>
</evidence>
<dbReference type="SUPFAM" id="SSF56672">
    <property type="entry name" value="DNA/RNA polymerases"/>
    <property type="match status" value="1"/>
</dbReference>
<organism evidence="1 2">
    <name type="scientific">Trichonephila clavata</name>
    <name type="common">Joro spider</name>
    <name type="synonym">Nephila clavata</name>
    <dbReference type="NCBI Taxonomy" id="2740835"/>
    <lineage>
        <taxon>Eukaryota</taxon>
        <taxon>Metazoa</taxon>
        <taxon>Ecdysozoa</taxon>
        <taxon>Arthropoda</taxon>
        <taxon>Chelicerata</taxon>
        <taxon>Arachnida</taxon>
        <taxon>Araneae</taxon>
        <taxon>Araneomorphae</taxon>
        <taxon>Entelegynae</taxon>
        <taxon>Araneoidea</taxon>
        <taxon>Nephilidae</taxon>
        <taxon>Trichonephila</taxon>
    </lineage>
</organism>
<dbReference type="InterPro" id="IPR043502">
    <property type="entry name" value="DNA/RNA_pol_sf"/>
</dbReference>
<dbReference type="OrthoDB" id="6419944at2759"/>
<dbReference type="GO" id="GO:0071897">
    <property type="term" value="P:DNA biosynthetic process"/>
    <property type="evidence" value="ECO:0007669"/>
    <property type="project" value="UniProtKB-ARBA"/>
</dbReference>
<evidence type="ECO:0000313" key="1">
    <source>
        <dbReference type="EMBL" id="GFQ72666.1"/>
    </source>
</evidence>